<dbReference type="EMBL" id="LSRX01000152">
    <property type="protein sequence ID" value="OLQ06816.1"/>
    <property type="molecule type" value="Genomic_DNA"/>
</dbReference>
<reference evidence="1 2" key="1">
    <citation type="submission" date="2016-02" db="EMBL/GenBank/DDBJ databases">
        <title>Genome analysis of coral dinoflagellate symbionts highlights evolutionary adaptations to a symbiotic lifestyle.</title>
        <authorList>
            <person name="Aranda M."/>
            <person name="Li Y."/>
            <person name="Liew Y.J."/>
            <person name="Baumgarten S."/>
            <person name="Simakov O."/>
            <person name="Wilson M."/>
            <person name="Piel J."/>
            <person name="Ashoor H."/>
            <person name="Bougouffa S."/>
            <person name="Bajic V.B."/>
            <person name="Ryu T."/>
            <person name="Ravasi T."/>
            <person name="Bayer T."/>
            <person name="Micklem G."/>
            <person name="Kim H."/>
            <person name="Bhak J."/>
            <person name="Lajeunesse T.C."/>
            <person name="Voolstra C.R."/>
        </authorList>
    </citation>
    <scope>NUCLEOTIDE SEQUENCE [LARGE SCALE GENOMIC DNA]</scope>
    <source>
        <strain evidence="1 2">CCMP2467</strain>
    </source>
</reference>
<comment type="caution">
    <text evidence="1">The sequence shown here is derived from an EMBL/GenBank/DDBJ whole genome shotgun (WGS) entry which is preliminary data.</text>
</comment>
<accession>A0A1Q9EHA5</accession>
<protein>
    <submittedName>
        <fullName evidence="1">Uncharacterized protein</fullName>
    </submittedName>
</protein>
<sequence>MAESTGNWAPRALSMALRHLYVEEQAMWSRSGVQQMHWSFTGETTRTPCSGTTEWDSDDSDSTNSQAFQACRSMVEVQEAATPGPRPKQDHGLPRGFQLCEQRANAMPWMSSDVSLPHAGIVCPIARVSILRCPHRTCDGADSCWATADMVAGGKPL</sequence>
<evidence type="ECO:0000313" key="1">
    <source>
        <dbReference type="EMBL" id="OLQ06816.1"/>
    </source>
</evidence>
<dbReference type="Proteomes" id="UP000186817">
    <property type="component" value="Unassembled WGS sequence"/>
</dbReference>
<organism evidence="1 2">
    <name type="scientific">Symbiodinium microadriaticum</name>
    <name type="common">Dinoflagellate</name>
    <name type="synonym">Zooxanthella microadriatica</name>
    <dbReference type="NCBI Taxonomy" id="2951"/>
    <lineage>
        <taxon>Eukaryota</taxon>
        <taxon>Sar</taxon>
        <taxon>Alveolata</taxon>
        <taxon>Dinophyceae</taxon>
        <taxon>Suessiales</taxon>
        <taxon>Symbiodiniaceae</taxon>
        <taxon>Symbiodinium</taxon>
    </lineage>
</organism>
<gene>
    <name evidence="1" type="ORF">AK812_SmicGene9901</name>
</gene>
<dbReference type="AlphaFoldDB" id="A0A1Q9EHA5"/>
<name>A0A1Q9EHA5_SYMMI</name>
<dbReference type="OrthoDB" id="10410666at2759"/>
<proteinExistence type="predicted"/>
<evidence type="ECO:0000313" key="2">
    <source>
        <dbReference type="Proteomes" id="UP000186817"/>
    </source>
</evidence>
<keyword evidence="2" id="KW-1185">Reference proteome</keyword>